<sequence>FYGVNDCSASEPLMQFDGELTLSDDKKERLGYEEPTDCKKTLRNPNNFNILSYDKMSFTMKWQEGQQARFPLASYMVTYFLPGIMFPKAYYWYDENDSPANTATFEAFRKGDGWDFKFQKPFMSAVGERIDIPPFVEAFLLSPRPYEVTMYDRYFLGYDRPICYATASQVQTFDGLTFDHSLGNCWTVAVRDCKQNSGLINVRNNGGFEASVLWTVGGLKVDITPDSVK</sequence>
<evidence type="ECO:0000313" key="2">
    <source>
        <dbReference type="Proteomes" id="UP001497623"/>
    </source>
</evidence>
<dbReference type="EMBL" id="CAXKWB010029651">
    <property type="protein sequence ID" value="CAL4136024.1"/>
    <property type="molecule type" value="Genomic_DNA"/>
</dbReference>
<feature type="non-terminal residue" evidence="1">
    <location>
        <position position="229"/>
    </location>
</feature>
<name>A0AAV2RRF0_MEGNR</name>
<keyword evidence="2" id="KW-1185">Reference proteome</keyword>
<evidence type="ECO:0000313" key="1">
    <source>
        <dbReference type="EMBL" id="CAL4136024.1"/>
    </source>
</evidence>
<accession>A0AAV2RRF0</accession>
<protein>
    <submittedName>
        <fullName evidence="1">Uncharacterized protein</fullName>
    </submittedName>
</protein>
<gene>
    <name evidence="1" type="ORF">MNOR_LOCUS27747</name>
</gene>
<feature type="non-terminal residue" evidence="1">
    <location>
        <position position="1"/>
    </location>
</feature>
<organism evidence="1 2">
    <name type="scientific">Meganyctiphanes norvegica</name>
    <name type="common">Northern krill</name>
    <name type="synonym">Thysanopoda norvegica</name>
    <dbReference type="NCBI Taxonomy" id="48144"/>
    <lineage>
        <taxon>Eukaryota</taxon>
        <taxon>Metazoa</taxon>
        <taxon>Ecdysozoa</taxon>
        <taxon>Arthropoda</taxon>
        <taxon>Crustacea</taxon>
        <taxon>Multicrustacea</taxon>
        <taxon>Malacostraca</taxon>
        <taxon>Eumalacostraca</taxon>
        <taxon>Eucarida</taxon>
        <taxon>Euphausiacea</taxon>
        <taxon>Euphausiidae</taxon>
        <taxon>Meganyctiphanes</taxon>
    </lineage>
</organism>
<comment type="caution">
    <text evidence="1">The sequence shown here is derived from an EMBL/GenBank/DDBJ whole genome shotgun (WGS) entry which is preliminary data.</text>
</comment>
<reference evidence="1 2" key="1">
    <citation type="submission" date="2024-05" db="EMBL/GenBank/DDBJ databases">
        <authorList>
            <person name="Wallberg A."/>
        </authorList>
    </citation>
    <scope>NUCLEOTIDE SEQUENCE [LARGE SCALE GENOMIC DNA]</scope>
</reference>
<dbReference type="AlphaFoldDB" id="A0AAV2RRF0"/>
<proteinExistence type="predicted"/>
<dbReference type="Proteomes" id="UP001497623">
    <property type="component" value="Unassembled WGS sequence"/>
</dbReference>